<reference evidence="1" key="1">
    <citation type="journal article" date="2023" name="Science">
        <title>Genome structures resolve the early diversification of teleost fishes.</title>
        <authorList>
            <person name="Parey E."/>
            <person name="Louis A."/>
            <person name="Montfort J."/>
            <person name="Bouchez O."/>
            <person name="Roques C."/>
            <person name="Iampietro C."/>
            <person name="Lluch J."/>
            <person name="Castinel A."/>
            <person name="Donnadieu C."/>
            <person name="Desvignes T."/>
            <person name="Floi Bucao C."/>
            <person name="Jouanno E."/>
            <person name="Wen M."/>
            <person name="Mejri S."/>
            <person name="Dirks R."/>
            <person name="Jansen H."/>
            <person name="Henkel C."/>
            <person name="Chen W.J."/>
            <person name="Zahm M."/>
            <person name="Cabau C."/>
            <person name="Klopp C."/>
            <person name="Thompson A.W."/>
            <person name="Robinson-Rechavi M."/>
            <person name="Braasch I."/>
            <person name="Lecointre G."/>
            <person name="Bobe J."/>
            <person name="Postlethwait J.H."/>
            <person name="Berthelot C."/>
            <person name="Roest Crollius H."/>
            <person name="Guiguen Y."/>
        </authorList>
    </citation>
    <scope>NUCLEOTIDE SEQUENCE</scope>
    <source>
        <strain evidence="1">WJC10195</strain>
    </source>
</reference>
<evidence type="ECO:0000313" key="1">
    <source>
        <dbReference type="EMBL" id="KAJ8365784.1"/>
    </source>
</evidence>
<keyword evidence="2" id="KW-1185">Reference proteome</keyword>
<comment type="caution">
    <text evidence="1">The sequence shown here is derived from an EMBL/GenBank/DDBJ whole genome shotgun (WGS) entry which is preliminary data.</text>
</comment>
<proteinExistence type="predicted"/>
<sequence>MMHAKKAKQHTTACPLNKILWEAPIPAGRTMIFSILSFKQAQSTKTGTIRVRRDH</sequence>
<name>A0A9Q1FTM6_SYNKA</name>
<organism evidence="1 2">
    <name type="scientific">Synaphobranchus kaupii</name>
    <name type="common">Kaup's arrowtooth eel</name>
    <dbReference type="NCBI Taxonomy" id="118154"/>
    <lineage>
        <taxon>Eukaryota</taxon>
        <taxon>Metazoa</taxon>
        <taxon>Chordata</taxon>
        <taxon>Craniata</taxon>
        <taxon>Vertebrata</taxon>
        <taxon>Euteleostomi</taxon>
        <taxon>Actinopterygii</taxon>
        <taxon>Neopterygii</taxon>
        <taxon>Teleostei</taxon>
        <taxon>Anguilliformes</taxon>
        <taxon>Synaphobranchidae</taxon>
        <taxon>Synaphobranchus</taxon>
    </lineage>
</organism>
<dbReference type="Proteomes" id="UP001152622">
    <property type="component" value="Chromosome 4"/>
</dbReference>
<gene>
    <name evidence="1" type="ORF">SKAU_G00146150</name>
</gene>
<protein>
    <submittedName>
        <fullName evidence="1">Uncharacterized protein</fullName>
    </submittedName>
</protein>
<dbReference type="EMBL" id="JAINUF010000004">
    <property type="protein sequence ID" value="KAJ8365784.1"/>
    <property type="molecule type" value="Genomic_DNA"/>
</dbReference>
<dbReference type="AlphaFoldDB" id="A0A9Q1FTM6"/>
<evidence type="ECO:0000313" key="2">
    <source>
        <dbReference type="Proteomes" id="UP001152622"/>
    </source>
</evidence>
<accession>A0A9Q1FTM6</accession>